<gene>
    <name evidence="1" type="ORF">HD596_009349</name>
</gene>
<evidence type="ECO:0000313" key="1">
    <source>
        <dbReference type="EMBL" id="MBB5782593.1"/>
    </source>
</evidence>
<organism evidence="1 2">
    <name type="scientific">Nonomuraea jabiensis</name>
    <dbReference type="NCBI Taxonomy" id="882448"/>
    <lineage>
        <taxon>Bacteria</taxon>
        <taxon>Bacillati</taxon>
        <taxon>Actinomycetota</taxon>
        <taxon>Actinomycetes</taxon>
        <taxon>Streptosporangiales</taxon>
        <taxon>Streptosporangiaceae</taxon>
        <taxon>Nonomuraea</taxon>
    </lineage>
</organism>
<name>A0A7W9LG96_9ACTN</name>
<protein>
    <submittedName>
        <fullName evidence="1">Uncharacterized protein</fullName>
    </submittedName>
</protein>
<keyword evidence="2" id="KW-1185">Reference proteome</keyword>
<sequence>MMVDAGIDARGRPPPPAVVWADLGVPVPSRVPLAAASRVRTPDKASLG</sequence>
<dbReference type="Proteomes" id="UP000579153">
    <property type="component" value="Unassembled WGS sequence"/>
</dbReference>
<reference evidence="1 2" key="1">
    <citation type="submission" date="2020-08" db="EMBL/GenBank/DDBJ databases">
        <title>Sequencing the genomes of 1000 actinobacteria strains.</title>
        <authorList>
            <person name="Klenk H.-P."/>
        </authorList>
    </citation>
    <scope>NUCLEOTIDE SEQUENCE [LARGE SCALE GENOMIC DNA]</scope>
    <source>
        <strain evidence="1 2">DSM 45507</strain>
    </source>
</reference>
<comment type="caution">
    <text evidence="1">The sequence shown here is derived from an EMBL/GenBank/DDBJ whole genome shotgun (WGS) entry which is preliminary data.</text>
</comment>
<dbReference type="EMBL" id="JACHMB010000001">
    <property type="protein sequence ID" value="MBB5782593.1"/>
    <property type="molecule type" value="Genomic_DNA"/>
</dbReference>
<evidence type="ECO:0000313" key="2">
    <source>
        <dbReference type="Proteomes" id="UP000579153"/>
    </source>
</evidence>
<dbReference type="RefSeq" id="WP_185075653.1">
    <property type="nucleotide sequence ID" value="NZ_JACHMB010000001.1"/>
</dbReference>
<accession>A0A7W9LG96</accession>
<proteinExistence type="predicted"/>
<dbReference type="AlphaFoldDB" id="A0A7W9LG96"/>